<protein>
    <submittedName>
        <fullName evidence="1">Regulation of superoxide response regulon</fullName>
    </submittedName>
</protein>
<name>A0A378APB2_KLEPN</name>
<organism evidence="1 2">
    <name type="scientific">Klebsiella pneumoniae subsp. pneumoniae</name>
    <dbReference type="NCBI Taxonomy" id="72407"/>
    <lineage>
        <taxon>Bacteria</taxon>
        <taxon>Pseudomonadati</taxon>
        <taxon>Pseudomonadota</taxon>
        <taxon>Gammaproteobacteria</taxon>
        <taxon>Enterobacterales</taxon>
        <taxon>Enterobacteriaceae</taxon>
        <taxon>Klebsiella/Raoultella group</taxon>
        <taxon>Klebsiella</taxon>
        <taxon>Klebsiella pneumoniae complex</taxon>
    </lineage>
</organism>
<sequence>MGLAAIMRSKTLQQSVLSDLLLWIDNNLDKKLTVDDLSDISGYSPGICFGSSVIILIVRQWNISASSACRCVAVYY</sequence>
<dbReference type="AlphaFoldDB" id="A0A378APB2"/>
<dbReference type="Proteomes" id="UP000254020">
    <property type="component" value="Unassembled WGS sequence"/>
</dbReference>
<reference evidence="1 2" key="1">
    <citation type="submission" date="2018-06" db="EMBL/GenBank/DDBJ databases">
        <authorList>
            <consortium name="Pathogen Informatics"/>
            <person name="Doyle S."/>
        </authorList>
    </citation>
    <scope>NUCLEOTIDE SEQUENCE [LARGE SCALE GENOMIC DNA]</scope>
    <source>
        <strain evidence="1 2">NCTC9504</strain>
    </source>
</reference>
<evidence type="ECO:0000313" key="2">
    <source>
        <dbReference type="Proteomes" id="UP000254020"/>
    </source>
</evidence>
<dbReference type="EMBL" id="UGMA01000005">
    <property type="protein sequence ID" value="STV15372.1"/>
    <property type="molecule type" value="Genomic_DNA"/>
</dbReference>
<dbReference type="Gene3D" id="1.10.10.60">
    <property type="entry name" value="Homeodomain-like"/>
    <property type="match status" value="1"/>
</dbReference>
<gene>
    <name evidence="1" type="ORF">NCTC9504_06128</name>
</gene>
<accession>A0A378APB2</accession>
<proteinExistence type="predicted"/>
<evidence type="ECO:0000313" key="1">
    <source>
        <dbReference type="EMBL" id="STV15372.1"/>
    </source>
</evidence>